<proteinExistence type="predicted"/>
<evidence type="ECO:0000256" key="4">
    <source>
        <dbReference type="ARBA" id="ARBA00022771"/>
    </source>
</evidence>
<dbReference type="Gene3D" id="3.30.40.10">
    <property type="entry name" value="Zinc/RING finger domain, C3HC4 (zinc finger)"/>
    <property type="match status" value="1"/>
</dbReference>
<dbReference type="AlphaFoldDB" id="A0A6A6K9M9"/>
<dbReference type="PROSITE" id="PS51873">
    <property type="entry name" value="TRIAD"/>
    <property type="match status" value="1"/>
</dbReference>
<evidence type="ECO:0000256" key="5">
    <source>
        <dbReference type="ARBA" id="ARBA00022786"/>
    </source>
</evidence>
<reference evidence="10 11" key="1">
    <citation type="journal article" date="2020" name="Mol. Plant">
        <title>The Chromosome-Based Rubber Tree Genome Provides New Insights into Spurge Genome Evolution and Rubber Biosynthesis.</title>
        <authorList>
            <person name="Liu J."/>
            <person name="Shi C."/>
            <person name="Shi C.C."/>
            <person name="Li W."/>
            <person name="Zhang Q.J."/>
            <person name="Zhang Y."/>
            <person name="Li K."/>
            <person name="Lu H.F."/>
            <person name="Shi C."/>
            <person name="Zhu S.T."/>
            <person name="Xiao Z.Y."/>
            <person name="Nan H."/>
            <person name="Yue Y."/>
            <person name="Zhu X.G."/>
            <person name="Wu Y."/>
            <person name="Hong X.N."/>
            <person name="Fan G.Y."/>
            <person name="Tong Y."/>
            <person name="Zhang D."/>
            <person name="Mao C.L."/>
            <person name="Liu Y.L."/>
            <person name="Hao S.J."/>
            <person name="Liu W.Q."/>
            <person name="Lv M.Q."/>
            <person name="Zhang H.B."/>
            <person name="Liu Y."/>
            <person name="Hu-Tang G.R."/>
            <person name="Wang J.P."/>
            <person name="Wang J.H."/>
            <person name="Sun Y.H."/>
            <person name="Ni S.B."/>
            <person name="Chen W.B."/>
            <person name="Zhang X.C."/>
            <person name="Jiao Y.N."/>
            <person name="Eichler E.E."/>
            <person name="Li G.H."/>
            <person name="Liu X."/>
            <person name="Gao L.Z."/>
        </authorList>
    </citation>
    <scope>NUCLEOTIDE SEQUENCE [LARGE SCALE GENOMIC DNA]</scope>
    <source>
        <strain evidence="11">cv. GT1</strain>
        <tissue evidence="10">Leaf</tissue>
    </source>
</reference>
<keyword evidence="6" id="KW-0862">Zinc</keyword>
<gene>
    <name evidence="10" type="ORF">GH714_037983</name>
</gene>
<evidence type="ECO:0000259" key="9">
    <source>
        <dbReference type="PROSITE" id="PS51873"/>
    </source>
</evidence>
<dbReference type="PANTHER" id="PTHR15629:SF2">
    <property type="entry name" value="SH3 DOMAIN-CONTAINING YSC84-LIKE PROTEIN 1"/>
    <property type="match status" value="1"/>
</dbReference>
<comment type="caution">
    <text evidence="10">The sequence shown here is derived from an EMBL/GenBank/DDBJ whole genome shotgun (WGS) entry which is preliminary data.</text>
</comment>
<keyword evidence="1" id="KW-0808">Transferase</keyword>
<evidence type="ECO:0000313" key="11">
    <source>
        <dbReference type="Proteomes" id="UP000467840"/>
    </source>
</evidence>
<dbReference type="EMBL" id="JAAGAX010000018">
    <property type="protein sequence ID" value="KAF2285124.1"/>
    <property type="molecule type" value="Genomic_DNA"/>
</dbReference>
<evidence type="ECO:0000256" key="7">
    <source>
        <dbReference type="PROSITE-ProRule" id="PRU00175"/>
    </source>
</evidence>
<feature type="domain" description="RING-type" evidence="9">
    <location>
        <begin position="385"/>
        <end position="593"/>
    </location>
</feature>
<dbReference type="PANTHER" id="PTHR15629">
    <property type="entry name" value="SH3YL1 PROTEIN"/>
    <property type="match status" value="1"/>
</dbReference>
<keyword evidence="2" id="KW-0479">Metal-binding</keyword>
<evidence type="ECO:0000256" key="1">
    <source>
        <dbReference type="ARBA" id="ARBA00022679"/>
    </source>
</evidence>
<dbReference type="Pfam" id="PF04366">
    <property type="entry name" value="Ysc84"/>
    <property type="match status" value="1"/>
</dbReference>
<evidence type="ECO:0008006" key="12">
    <source>
        <dbReference type="Google" id="ProtNLM"/>
    </source>
</evidence>
<keyword evidence="11" id="KW-1185">Reference proteome</keyword>
<keyword evidence="3" id="KW-0677">Repeat</keyword>
<dbReference type="GO" id="GO:0035091">
    <property type="term" value="F:phosphatidylinositol binding"/>
    <property type="evidence" value="ECO:0007669"/>
    <property type="project" value="TreeGrafter"/>
</dbReference>
<dbReference type="GO" id="GO:0008270">
    <property type="term" value="F:zinc ion binding"/>
    <property type="evidence" value="ECO:0007669"/>
    <property type="project" value="UniProtKB-KW"/>
</dbReference>
<evidence type="ECO:0000256" key="3">
    <source>
        <dbReference type="ARBA" id="ARBA00022737"/>
    </source>
</evidence>
<keyword evidence="5" id="KW-0833">Ubl conjugation pathway</keyword>
<dbReference type="PROSITE" id="PS50089">
    <property type="entry name" value="ZF_RING_2"/>
    <property type="match status" value="1"/>
</dbReference>
<dbReference type="InterPro" id="IPR051702">
    <property type="entry name" value="SH3_domain_YSC84-like"/>
</dbReference>
<evidence type="ECO:0000256" key="2">
    <source>
        <dbReference type="ARBA" id="ARBA00022723"/>
    </source>
</evidence>
<dbReference type="SUPFAM" id="SSF57850">
    <property type="entry name" value="RING/U-box"/>
    <property type="match status" value="3"/>
</dbReference>
<evidence type="ECO:0000259" key="8">
    <source>
        <dbReference type="PROSITE" id="PS50089"/>
    </source>
</evidence>
<dbReference type="FunFam" id="3.30.40.10:FF:000230">
    <property type="entry name" value="RBR-type E3 ubiquitin transferase"/>
    <property type="match status" value="1"/>
</dbReference>
<dbReference type="InterPro" id="IPR044066">
    <property type="entry name" value="TRIAD_supradom"/>
</dbReference>
<dbReference type="Gene3D" id="1.20.120.1750">
    <property type="match status" value="1"/>
</dbReference>
<dbReference type="InterPro" id="IPR002867">
    <property type="entry name" value="IBR_dom"/>
</dbReference>
<dbReference type="GO" id="GO:0016740">
    <property type="term" value="F:transferase activity"/>
    <property type="evidence" value="ECO:0007669"/>
    <property type="project" value="UniProtKB-KW"/>
</dbReference>
<dbReference type="Pfam" id="PF01485">
    <property type="entry name" value="IBR"/>
    <property type="match status" value="2"/>
</dbReference>
<evidence type="ECO:0000313" key="10">
    <source>
        <dbReference type="EMBL" id="KAF2285124.1"/>
    </source>
</evidence>
<accession>A0A6A6K9M9</accession>
<dbReference type="CDD" id="cd11526">
    <property type="entry name" value="SYLF_FYVE"/>
    <property type="match status" value="1"/>
</dbReference>
<organism evidence="10 11">
    <name type="scientific">Hevea brasiliensis</name>
    <name type="common">Para rubber tree</name>
    <name type="synonym">Siphonia brasiliensis</name>
    <dbReference type="NCBI Taxonomy" id="3981"/>
    <lineage>
        <taxon>Eukaryota</taxon>
        <taxon>Viridiplantae</taxon>
        <taxon>Streptophyta</taxon>
        <taxon>Embryophyta</taxon>
        <taxon>Tracheophyta</taxon>
        <taxon>Spermatophyta</taxon>
        <taxon>Magnoliopsida</taxon>
        <taxon>eudicotyledons</taxon>
        <taxon>Gunneridae</taxon>
        <taxon>Pentapetalae</taxon>
        <taxon>rosids</taxon>
        <taxon>fabids</taxon>
        <taxon>Malpighiales</taxon>
        <taxon>Euphorbiaceae</taxon>
        <taxon>Crotonoideae</taxon>
        <taxon>Micrandreae</taxon>
        <taxon>Hevea</taxon>
    </lineage>
</organism>
<feature type="domain" description="RING-type" evidence="8">
    <location>
        <begin position="389"/>
        <end position="435"/>
    </location>
</feature>
<sequence length="593" mass="65080">MQITRPPEVNLKNVLSGIVAILTGRNKGPSVSMNQQLPSSNVSFLGPENNGDTYLHSSVYIPSAPSLLEPSGINYNAYKEVLEAEPQSGCQIVLLQFACSALRPSQCLPVEGIIVDFVVEFFAEHAQKEGILIDTISNAVQAAKHDVMDWTCTRGWLNPPVGLSMEHEIYKASNTLRSYCQVARLNAERSIPLAVLKAARGLAILTVAKAGVFIAYKLGTGLVIARRSDGSWSAPSAICSVGLGWGAQIGGELMDFIVVLHDMKAVKTFCSRMHFSLGAGCSVAAGPIGRVLEADLRAGDRGSGMCYTYSHSKGAFVGVSLEGNVVATRMDTNLKFYGDPYLTTNDILLGTVDRPKAAQPLYAALDDLYSSLRGIAVSDSQTDFPSFVCEICVEPRALNDSFNLMGCTHFYCTKCTVRYITSKLDENITSISCPVSACEGILEPDYCRDILPKDVFDRWGIALCESVIDCSQKFYCPYEDCSVLLINDTRVEVENSVCPFCKREFCVKCKVPWHPEINCEKFQKLKKKGDDSLLVDLAKRKKWRRCPKCKYYVEKSLGCFYMKCRCGHAFCTNVVLAQALLPILALSVSIEFA</sequence>
<protein>
    <recommendedName>
        <fullName evidence="12">RING-type domain-containing protein</fullName>
    </recommendedName>
</protein>
<dbReference type="Proteomes" id="UP000467840">
    <property type="component" value="Chromosome 12"/>
</dbReference>
<evidence type="ECO:0000256" key="6">
    <source>
        <dbReference type="ARBA" id="ARBA00022833"/>
    </source>
</evidence>
<name>A0A6A6K9M9_HEVBR</name>
<dbReference type="InterPro" id="IPR013083">
    <property type="entry name" value="Znf_RING/FYVE/PHD"/>
</dbReference>
<dbReference type="CDD" id="cd22582">
    <property type="entry name" value="BRcat_RBR_unk"/>
    <property type="match status" value="1"/>
</dbReference>
<dbReference type="SMART" id="SM00647">
    <property type="entry name" value="IBR"/>
    <property type="match status" value="1"/>
</dbReference>
<dbReference type="InterPro" id="IPR007461">
    <property type="entry name" value="Ysc84_actin-binding"/>
</dbReference>
<dbReference type="InterPro" id="IPR001841">
    <property type="entry name" value="Znf_RING"/>
</dbReference>
<keyword evidence="4 7" id="KW-0863">Zinc-finger</keyword>
<dbReference type="CDD" id="cd22584">
    <property type="entry name" value="Rcat_RBR_unk"/>
    <property type="match status" value="1"/>
</dbReference>